<evidence type="ECO:0000256" key="2">
    <source>
        <dbReference type="ARBA" id="ARBA00022801"/>
    </source>
</evidence>
<dbReference type="InterPro" id="IPR000743">
    <property type="entry name" value="Glyco_hydro_28"/>
</dbReference>
<dbReference type="Gene3D" id="2.160.20.10">
    <property type="entry name" value="Single-stranded right-handed beta-helix, Pectin lyase-like"/>
    <property type="match status" value="1"/>
</dbReference>
<dbReference type="PANTHER" id="PTHR31339">
    <property type="entry name" value="PECTIN LYASE-RELATED"/>
    <property type="match status" value="1"/>
</dbReference>
<evidence type="ECO:0000256" key="3">
    <source>
        <dbReference type="ARBA" id="ARBA00023295"/>
    </source>
</evidence>
<comment type="similarity">
    <text evidence="1 4">Belongs to the glycosyl hydrolase 28 family.</text>
</comment>
<gene>
    <name evidence="6" type="ORF">FA048_09710</name>
</gene>
<dbReference type="PANTHER" id="PTHR31339:SF9">
    <property type="entry name" value="PLASMIN AND FIBRONECTIN-BINDING PROTEIN A"/>
    <property type="match status" value="1"/>
</dbReference>
<dbReference type="SMART" id="SM00710">
    <property type="entry name" value="PbH1"/>
    <property type="match status" value="4"/>
</dbReference>
<dbReference type="GO" id="GO:0005975">
    <property type="term" value="P:carbohydrate metabolic process"/>
    <property type="evidence" value="ECO:0007669"/>
    <property type="project" value="InterPro"/>
</dbReference>
<dbReference type="InterPro" id="IPR006626">
    <property type="entry name" value="PbH1"/>
</dbReference>
<dbReference type="InterPro" id="IPR011050">
    <property type="entry name" value="Pectin_lyase_fold/virulence"/>
</dbReference>
<sequence>MKKLSLLCYLICISFCANAQEYNLANFGIKADSSLIQTKTIQKVIDKAAAKGGGTIVIPKGTYLTGALFFKQKTKLRLQEGAVLKGSDDIVNYPFIPSRMEGRSQKYFAALINAYQVDQFSITGPGTINGNGLKFWKTFWAHRDSLRKIGKESTNLEVSRPRLILIWGSNQVKIQNVKLRNAGFWTTHLYQCNDVLIENTDISSPYQPVPAPSTDGIDLDVCKKVTIRNCYISVNDDAIAIKGGKGPTAHVLPENGRVEDVLIENCTFGNSHAVLTLGSECIYATNIVMRNCIMENNCPILNLKMRGDTFQIYENITIENITGKCGSIISLNPWKQFFDLAGSTEKPFGTIRNITFANIKVESTQFGIMNGNPLDVLSNVTFKNMEVTTKNPVLKNKYDDVKIENVMVNGAPLVMKK</sequence>
<protein>
    <submittedName>
        <fullName evidence="6">Exopolygalacturonase</fullName>
    </submittedName>
</protein>
<keyword evidence="7" id="KW-1185">Reference proteome</keyword>
<dbReference type="OrthoDB" id="9795222at2"/>
<keyword evidence="2 4" id="KW-0378">Hydrolase</keyword>
<keyword evidence="3 4" id="KW-0326">Glycosidase</keyword>
<feature type="signal peptide" evidence="5">
    <location>
        <begin position="1"/>
        <end position="19"/>
    </location>
</feature>
<dbReference type="InterPro" id="IPR012334">
    <property type="entry name" value="Pectin_lyas_fold"/>
</dbReference>
<dbReference type="SUPFAM" id="SSF51126">
    <property type="entry name" value="Pectin lyase-like"/>
    <property type="match status" value="1"/>
</dbReference>
<proteinExistence type="inferred from homology"/>
<evidence type="ECO:0000313" key="6">
    <source>
        <dbReference type="EMBL" id="TKC10451.1"/>
    </source>
</evidence>
<dbReference type="EMBL" id="SWBR01000002">
    <property type="protein sequence ID" value="TKC10451.1"/>
    <property type="molecule type" value="Genomic_DNA"/>
</dbReference>
<dbReference type="GO" id="GO:0004650">
    <property type="term" value="F:polygalacturonase activity"/>
    <property type="evidence" value="ECO:0007669"/>
    <property type="project" value="InterPro"/>
</dbReference>
<accession>A0A4U1CQZ1</accession>
<evidence type="ECO:0000256" key="5">
    <source>
        <dbReference type="SAM" id="SignalP"/>
    </source>
</evidence>
<evidence type="ECO:0000256" key="4">
    <source>
        <dbReference type="RuleBase" id="RU361169"/>
    </source>
</evidence>
<evidence type="ECO:0000313" key="7">
    <source>
        <dbReference type="Proteomes" id="UP000309488"/>
    </source>
</evidence>
<dbReference type="RefSeq" id="WP_136840303.1">
    <property type="nucleotide sequence ID" value="NZ_SWBR01000002.1"/>
</dbReference>
<feature type="chain" id="PRO_5020814160" evidence="5">
    <location>
        <begin position="20"/>
        <end position="417"/>
    </location>
</feature>
<organism evidence="6 7">
    <name type="scientific">Pedobacter polaris</name>
    <dbReference type="NCBI Taxonomy" id="2571273"/>
    <lineage>
        <taxon>Bacteria</taxon>
        <taxon>Pseudomonadati</taxon>
        <taxon>Bacteroidota</taxon>
        <taxon>Sphingobacteriia</taxon>
        <taxon>Sphingobacteriales</taxon>
        <taxon>Sphingobacteriaceae</taxon>
        <taxon>Pedobacter</taxon>
    </lineage>
</organism>
<dbReference type="InterPro" id="IPR051801">
    <property type="entry name" value="GH28_Enzymes"/>
</dbReference>
<name>A0A4U1CQZ1_9SPHI</name>
<keyword evidence="5" id="KW-0732">Signal</keyword>
<dbReference type="Pfam" id="PF00295">
    <property type="entry name" value="Glyco_hydro_28"/>
    <property type="match status" value="1"/>
</dbReference>
<evidence type="ECO:0000256" key="1">
    <source>
        <dbReference type="ARBA" id="ARBA00008834"/>
    </source>
</evidence>
<dbReference type="AlphaFoldDB" id="A0A4U1CQZ1"/>
<reference evidence="6 7" key="1">
    <citation type="submission" date="2019-04" db="EMBL/GenBank/DDBJ databases">
        <title>Pedobacter sp. RP-3-22 sp. nov., isolated from Arctic soil.</title>
        <authorList>
            <person name="Dahal R.H."/>
            <person name="Kim D.-U."/>
        </authorList>
    </citation>
    <scope>NUCLEOTIDE SEQUENCE [LARGE SCALE GENOMIC DNA]</scope>
    <source>
        <strain evidence="6 7">RP-3-22</strain>
    </source>
</reference>
<dbReference type="Proteomes" id="UP000309488">
    <property type="component" value="Unassembled WGS sequence"/>
</dbReference>
<comment type="caution">
    <text evidence="6">The sequence shown here is derived from an EMBL/GenBank/DDBJ whole genome shotgun (WGS) entry which is preliminary data.</text>
</comment>